<dbReference type="Proteomes" id="UP000320766">
    <property type="component" value="Unassembled WGS sequence"/>
</dbReference>
<name>A0A520KY39_9EURY</name>
<sequence length="41" mass="4948">MSKGKPIFLSIGCSIYHWCHMMAHESFEDRTVYKYSHISYY</sequence>
<dbReference type="Gene3D" id="3.40.30.10">
    <property type="entry name" value="Glutaredoxin"/>
    <property type="match status" value="1"/>
</dbReference>
<gene>
    <name evidence="2" type="ORF">EF807_01995</name>
</gene>
<feature type="domain" description="Spermatogenesis-associated protein 20-like TRX" evidence="1">
    <location>
        <begin position="3"/>
        <end position="34"/>
    </location>
</feature>
<comment type="caution">
    <text evidence="2">The sequence shown here is derived from an EMBL/GenBank/DDBJ whole genome shotgun (WGS) entry which is preliminary data.</text>
</comment>
<reference evidence="2 3" key="1">
    <citation type="journal article" date="2019" name="Nat. Microbiol.">
        <title>Wide diversity of methane and short-chain alkane metabolisms in uncultured archaea.</title>
        <authorList>
            <person name="Borrel G."/>
            <person name="Adam P.S."/>
            <person name="McKay L.J."/>
            <person name="Chen L.X."/>
            <person name="Sierra-Garcia I.N."/>
            <person name="Sieber C.M."/>
            <person name="Letourneur Q."/>
            <person name="Ghozlane A."/>
            <person name="Andersen G.L."/>
            <person name="Li W.J."/>
            <person name="Hallam S.J."/>
            <person name="Muyzer G."/>
            <person name="de Oliveira V.M."/>
            <person name="Inskeep W.P."/>
            <person name="Banfield J.F."/>
            <person name="Gribaldo S."/>
        </authorList>
    </citation>
    <scope>NUCLEOTIDE SEQUENCE [LARGE SCALE GENOMIC DNA]</scope>
    <source>
        <strain evidence="2">NM1b</strain>
    </source>
</reference>
<dbReference type="Pfam" id="PF03190">
    <property type="entry name" value="Thioredox_DsbH"/>
    <property type="match status" value="1"/>
</dbReference>
<dbReference type="EMBL" id="RXIL01000035">
    <property type="protein sequence ID" value="RZN71928.1"/>
    <property type="molecule type" value="Genomic_DNA"/>
</dbReference>
<dbReference type="AlphaFoldDB" id="A0A520KY39"/>
<dbReference type="InterPro" id="IPR004879">
    <property type="entry name" value="Ssp411-like_TRX"/>
</dbReference>
<dbReference type="SUPFAM" id="SSF52833">
    <property type="entry name" value="Thioredoxin-like"/>
    <property type="match status" value="1"/>
</dbReference>
<organism evidence="2 3">
    <name type="scientific">Candidatus Methanolliviera hydrocarbonicum</name>
    <dbReference type="NCBI Taxonomy" id="2491085"/>
    <lineage>
        <taxon>Archaea</taxon>
        <taxon>Methanobacteriati</taxon>
        <taxon>Methanobacteriota</taxon>
        <taxon>Candidatus Methanoliparia</taxon>
        <taxon>Candidatus Methanoliparales</taxon>
        <taxon>Candidatus Methanollivieraceae</taxon>
        <taxon>Candidatus Methanolliviera</taxon>
    </lineage>
</organism>
<protein>
    <submittedName>
        <fullName evidence="2">DUF255 domain-containing protein</fullName>
    </submittedName>
</protein>
<evidence type="ECO:0000313" key="2">
    <source>
        <dbReference type="EMBL" id="RZN71928.1"/>
    </source>
</evidence>
<evidence type="ECO:0000313" key="3">
    <source>
        <dbReference type="Proteomes" id="UP000320766"/>
    </source>
</evidence>
<proteinExistence type="predicted"/>
<dbReference type="InterPro" id="IPR036249">
    <property type="entry name" value="Thioredoxin-like_sf"/>
</dbReference>
<accession>A0A520KY39</accession>
<evidence type="ECO:0000259" key="1">
    <source>
        <dbReference type="Pfam" id="PF03190"/>
    </source>
</evidence>